<dbReference type="RefSeq" id="XP_028128749.1">
    <property type="nucleotide sequence ID" value="XM_028272948.1"/>
</dbReference>
<feature type="domain" description="C2H2-type" evidence="11">
    <location>
        <begin position="87"/>
        <end position="114"/>
    </location>
</feature>
<dbReference type="InParanoid" id="A0A6P7EZN2"/>
<dbReference type="PANTHER" id="PTHR23235">
    <property type="entry name" value="KRUEPPEL-LIKE TRANSCRIPTION FACTOR"/>
    <property type="match status" value="1"/>
</dbReference>
<evidence type="ECO:0000256" key="3">
    <source>
        <dbReference type="ARBA" id="ARBA00022723"/>
    </source>
</evidence>
<evidence type="ECO:0000256" key="5">
    <source>
        <dbReference type="ARBA" id="ARBA00022771"/>
    </source>
</evidence>
<keyword evidence="7" id="KW-0805">Transcription regulation</keyword>
<keyword evidence="8" id="KW-0804">Transcription</keyword>
<dbReference type="PROSITE" id="PS50157">
    <property type="entry name" value="ZINC_FINGER_C2H2_2"/>
    <property type="match status" value="4"/>
</dbReference>
<dbReference type="FunFam" id="3.30.160.60:FF:000193">
    <property type="entry name" value="Zinc finger protein 300"/>
    <property type="match status" value="1"/>
</dbReference>
<reference evidence="12" key="1">
    <citation type="submission" date="2025-08" db="UniProtKB">
        <authorList>
            <consortium name="RefSeq"/>
        </authorList>
    </citation>
    <scope>IDENTIFICATION</scope>
    <source>
        <tissue evidence="12">Whole insect</tissue>
    </source>
</reference>
<proteinExistence type="inferred from homology"/>
<dbReference type="GO" id="GO:0000981">
    <property type="term" value="F:DNA-binding transcription factor activity, RNA polymerase II-specific"/>
    <property type="evidence" value="ECO:0007669"/>
    <property type="project" value="TreeGrafter"/>
</dbReference>
<dbReference type="Pfam" id="PF12874">
    <property type="entry name" value="zf-met"/>
    <property type="match status" value="1"/>
</dbReference>
<comment type="similarity">
    <text evidence="2">Belongs to the krueppel C2H2-type zinc-finger protein family.</text>
</comment>
<evidence type="ECO:0000256" key="7">
    <source>
        <dbReference type="ARBA" id="ARBA00023015"/>
    </source>
</evidence>
<name>A0A6P7EZN2_DIAVI</name>
<keyword evidence="5 10" id="KW-0863">Zinc-finger</keyword>
<dbReference type="PROSITE" id="PS00028">
    <property type="entry name" value="ZINC_FINGER_C2H2_1"/>
    <property type="match status" value="3"/>
</dbReference>
<evidence type="ECO:0000256" key="10">
    <source>
        <dbReference type="PROSITE-ProRule" id="PRU00042"/>
    </source>
</evidence>
<accession>A0A6P7EZN2</accession>
<dbReference type="InterPro" id="IPR036236">
    <property type="entry name" value="Znf_C2H2_sf"/>
</dbReference>
<feature type="domain" description="C2H2-type" evidence="11">
    <location>
        <begin position="115"/>
        <end position="139"/>
    </location>
</feature>
<dbReference type="InterPro" id="IPR013087">
    <property type="entry name" value="Znf_C2H2_type"/>
</dbReference>
<comment type="subcellular location">
    <subcellularLocation>
        <location evidence="1">Nucleus</location>
    </subcellularLocation>
</comment>
<evidence type="ECO:0000259" key="11">
    <source>
        <dbReference type="PROSITE" id="PS50157"/>
    </source>
</evidence>
<dbReference type="GO" id="GO:0008270">
    <property type="term" value="F:zinc ion binding"/>
    <property type="evidence" value="ECO:0007669"/>
    <property type="project" value="UniProtKB-KW"/>
</dbReference>
<dbReference type="PANTHER" id="PTHR23235:SF120">
    <property type="entry name" value="KRUPPEL-LIKE FACTOR 15"/>
    <property type="match status" value="1"/>
</dbReference>
<evidence type="ECO:0000256" key="4">
    <source>
        <dbReference type="ARBA" id="ARBA00022737"/>
    </source>
</evidence>
<keyword evidence="6" id="KW-0862">Zinc</keyword>
<keyword evidence="9" id="KW-0539">Nucleus</keyword>
<evidence type="ECO:0000256" key="9">
    <source>
        <dbReference type="ARBA" id="ARBA00023242"/>
    </source>
</evidence>
<protein>
    <submittedName>
        <fullName evidence="12">Gastrula zinc finger protein XlCGF8.2DB-like</fullName>
    </submittedName>
</protein>
<feature type="domain" description="C2H2-type" evidence="11">
    <location>
        <begin position="27"/>
        <end position="54"/>
    </location>
</feature>
<evidence type="ECO:0000256" key="8">
    <source>
        <dbReference type="ARBA" id="ARBA00023163"/>
    </source>
</evidence>
<dbReference type="Pfam" id="PF00096">
    <property type="entry name" value="zf-C2H2"/>
    <property type="match status" value="2"/>
</dbReference>
<feature type="domain" description="C2H2-type" evidence="11">
    <location>
        <begin position="59"/>
        <end position="86"/>
    </location>
</feature>
<dbReference type="SMART" id="SM00355">
    <property type="entry name" value="ZnF_C2H2"/>
    <property type="match status" value="4"/>
</dbReference>
<dbReference type="KEGG" id="dvv:114325024"/>
<dbReference type="Gene3D" id="3.30.160.60">
    <property type="entry name" value="Classic Zinc Finger"/>
    <property type="match status" value="4"/>
</dbReference>
<evidence type="ECO:0000313" key="12">
    <source>
        <dbReference type="RefSeq" id="XP_028128749.1"/>
    </source>
</evidence>
<dbReference type="FunFam" id="3.30.160.60:FF:001818">
    <property type="entry name" value="GDNF-inducible zinc finger protein 1 isoform X1"/>
    <property type="match status" value="1"/>
</dbReference>
<dbReference type="GO" id="GO:0005634">
    <property type="term" value="C:nucleus"/>
    <property type="evidence" value="ECO:0007669"/>
    <property type="project" value="UniProtKB-SubCell"/>
</dbReference>
<evidence type="ECO:0000256" key="6">
    <source>
        <dbReference type="ARBA" id="ARBA00022833"/>
    </source>
</evidence>
<evidence type="ECO:0000256" key="2">
    <source>
        <dbReference type="ARBA" id="ARBA00006991"/>
    </source>
</evidence>
<keyword evidence="3" id="KW-0479">Metal-binding</keyword>
<gene>
    <name evidence="12" type="primary">LOC114325024</name>
</gene>
<dbReference type="OrthoDB" id="1095242at2759"/>
<dbReference type="AlphaFoldDB" id="A0A6P7EZN2"/>
<dbReference type="FunFam" id="3.30.160.60:FF:000145">
    <property type="entry name" value="Zinc finger protein 574"/>
    <property type="match status" value="1"/>
</dbReference>
<evidence type="ECO:0000256" key="1">
    <source>
        <dbReference type="ARBA" id="ARBA00004123"/>
    </source>
</evidence>
<keyword evidence="4" id="KW-0677">Repeat</keyword>
<dbReference type="GO" id="GO:0000978">
    <property type="term" value="F:RNA polymerase II cis-regulatory region sequence-specific DNA binding"/>
    <property type="evidence" value="ECO:0007669"/>
    <property type="project" value="TreeGrafter"/>
</dbReference>
<sequence>MNSEWALTTHMANVHMEILQDGRLLKHQCKICLKSYLYESGLKLHYSSHHRELGIDYSVICDVCGKSLSCKSKLKQHLRTYTGDKPFPCPICSRKFITKDLIISHMRVHTGEKPYVCMYCGKEFAQDAPYWYHLKTHTG</sequence>
<organism evidence="12">
    <name type="scientific">Diabrotica virgifera virgifera</name>
    <name type="common">western corn rootworm</name>
    <dbReference type="NCBI Taxonomy" id="50390"/>
    <lineage>
        <taxon>Eukaryota</taxon>
        <taxon>Metazoa</taxon>
        <taxon>Ecdysozoa</taxon>
        <taxon>Arthropoda</taxon>
        <taxon>Hexapoda</taxon>
        <taxon>Insecta</taxon>
        <taxon>Pterygota</taxon>
        <taxon>Neoptera</taxon>
        <taxon>Endopterygota</taxon>
        <taxon>Coleoptera</taxon>
        <taxon>Polyphaga</taxon>
        <taxon>Cucujiformia</taxon>
        <taxon>Chrysomeloidea</taxon>
        <taxon>Chrysomelidae</taxon>
        <taxon>Galerucinae</taxon>
        <taxon>Diabroticina</taxon>
        <taxon>Diabroticites</taxon>
        <taxon>Diabrotica</taxon>
    </lineage>
</organism>
<dbReference type="SUPFAM" id="SSF57667">
    <property type="entry name" value="beta-beta-alpha zinc fingers"/>
    <property type="match status" value="2"/>
</dbReference>